<dbReference type="InterPro" id="IPR008183">
    <property type="entry name" value="Aldose_1/G6P_1-epimerase"/>
</dbReference>
<gene>
    <name evidence="13" type="ORF">MYF79_19910</name>
</gene>
<evidence type="ECO:0000313" key="14">
    <source>
        <dbReference type="Proteomes" id="UP000830198"/>
    </source>
</evidence>
<comment type="subunit">
    <text evidence="5">Monomer.</text>
</comment>
<keyword evidence="9 11" id="KW-0413">Isomerase</keyword>
<dbReference type="InterPro" id="IPR015443">
    <property type="entry name" value="Aldose_1-epimerase"/>
</dbReference>
<comment type="similarity">
    <text evidence="4 11">Belongs to the aldose epimerase family.</text>
</comment>
<comment type="cofactor">
    <cofactor evidence="2">
        <name>Ca(2+)</name>
        <dbReference type="ChEBI" id="CHEBI:29108"/>
    </cofactor>
</comment>
<evidence type="ECO:0000256" key="5">
    <source>
        <dbReference type="ARBA" id="ARBA00011245"/>
    </source>
</evidence>
<evidence type="ECO:0000256" key="7">
    <source>
        <dbReference type="ARBA" id="ARBA00014165"/>
    </source>
</evidence>
<evidence type="ECO:0000256" key="8">
    <source>
        <dbReference type="ARBA" id="ARBA00022837"/>
    </source>
</evidence>
<dbReference type="InterPro" id="IPR014718">
    <property type="entry name" value="GH-type_carb-bd"/>
</dbReference>
<feature type="region of interest" description="Disordered" evidence="12">
    <location>
        <begin position="265"/>
        <end position="285"/>
    </location>
</feature>
<evidence type="ECO:0000256" key="4">
    <source>
        <dbReference type="ARBA" id="ARBA00006206"/>
    </source>
</evidence>
<proteinExistence type="inferred from homology"/>
<keyword evidence="14" id="KW-1185">Reference proteome</keyword>
<dbReference type="InterPro" id="IPR047215">
    <property type="entry name" value="Galactose_mutarotase-like"/>
</dbReference>
<dbReference type="EC" id="5.1.3.3" evidence="6 11"/>
<protein>
    <recommendedName>
        <fullName evidence="7 11">Aldose 1-epimerase</fullName>
        <ecNumber evidence="6 11">5.1.3.3</ecNumber>
    </recommendedName>
</protein>
<dbReference type="PANTHER" id="PTHR10091:SF0">
    <property type="entry name" value="GALACTOSE MUTAROTASE"/>
    <property type="match status" value="1"/>
</dbReference>
<evidence type="ECO:0000256" key="6">
    <source>
        <dbReference type="ARBA" id="ARBA00013185"/>
    </source>
</evidence>
<keyword evidence="10 11" id="KW-0119">Carbohydrate metabolism</keyword>
<comment type="pathway">
    <text evidence="3 11">Carbohydrate metabolism; hexose metabolism.</text>
</comment>
<comment type="catalytic activity">
    <reaction evidence="1 11">
        <text>alpha-D-glucose = beta-D-glucose</text>
        <dbReference type="Rhea" id="RHEA:10264"/>
        <dbReference type="ChEBI" id="CHEBI:15903"/>
        <dbReference type="ChEBI" id="CHEBI:17925"/>
        <dbReference type="EC" id="5.1.3.3"/>
    </reaction>
</comment>
<dbReference type="InterPro" id="IPR011013">
    <property type="entry name" value="Gal_mutarotase_sf_dom"/>
</dbReference>
<evidence type="ECO:0000256" key="2">
    <source>
        <dbReference type="ARBA" id="ARBA00001913"/>
    </source>
</evidence>
<dbReference type="InterPro" id="IPR018052">
    <property type="entry name" value="Ald1_epimerase_CS"/>
</dbReference>
<evidence type="ECO:0000313" key="13">
    <source>
        <dbReference type="EMBL" id="UPK67209.1"/>
    </source>
</evidence>
<name>A0ABY4HVL3_CHIFI</name>
<evidence type="ECO:0000256" key="12">
    <source>
        <dbReference type="SAM" id="MobiDB-lite"/>
    </source>
</evidence>
<dbReference type="Gene3D" id="2.70.98.10">
    <property type="match status" value="1"/>
</dbReference>
<dbReference type="PROSITE" id="PS00545">
    <property type="entry name" value="ALDOSE_1_EPIMERASE"/>
    <property type="match status" value="1"/>
</dbReference>
<evidence type="ECO:0000256" key="1">
    <source>
        <dbReference type="ARBA" id="ARBA00001614"/>
    </source>
</evidence>
<dbReference type="SUPFAM" id="SSF74650">
    <property type="entry name" value="Galactose mutarotase-like"/>
    <property type="match status" value="1"/>
</dbReference>
<dbReference type="PIRSF" id="PIRSF005096">
    <property type="entry name" value="GALM"/>
    <property type="match status" value="1"/>
</dbReference>
<dbReference type="RefSeq" id="WP_247809388.1">
    <property type="nucleotide sequence ID" value="NZ_CP095855.1"/>
</dbReference>
<dbReference type="PANTHER" id="PTHR10091">
    <property type="entry name" value="ALDOSE-1-EPIMERASE"/>
    <property type="match status" value="1"/>
</dbReference>
<evidence type="ECO:0000256" key="9">
    <source>
        <dbReference type="ARBA" id="ARBA00023235"/>
    </source>
</evidence>
<dbReference type="CDD" id="cd09019">
    <property type="entry name" value="galactose_mutarotase_like"/>
    <property type="match status" value="1"/>
</dbReference>
<evidence type="ECO:0000256" key="11">
    <source>
        <dbReference type="PIRNR" id="PIRNR005096"/>
    </source>
</evidence>
<sequence length="395" mass="43047">MLNVNSRALSATRTQYGELRGAPLYMITLENAAVTVQLINLGATITAIYAPDRTGVQKNIVAGFSDPLDYLHNPAYFGCTVGRYANRIAAGRIMIDGKEYQLPLNNDGNHLHGGFDGFHTRIWRVVQSAKSKEEAGVIMEYISADGEEGYPGTLTVRVQYVLDDKNRLHIRYTAHTDKSTVVSLTNHSYFNLSGFEQPLVTDHLLTVNAKTYTEKNERNVPTGNILPVAGTPLDFTRPTRIGEHIHELPADGGFDQNFVLQPDYSSGAAASEDGGNGKTSSPGASTAAVAIEGDARNGTFLPVSASNMPAATLEDPHSGRVLRIFTDQPGIQVYSANYWDGSIRGQQGKLYLQHGAVALETQAFPDSPNHPHFPDTILSPGDVYRRHTIFAFDVQ</sequence>
<keyword evidence="8" id="KW-0106">Calcium</keyword>
<dbReference type="Proteomes" id="UP000830198">
    <property type="component" value="Chromosome"/>
</dbReference>
<organism evidence="13 14">
    <name type="scientific">Chitinophaga filiformis</name>
    <name type="common">Myxococcus filiformis</name>
    <name type="synonym">Flexibacter filiformis</name>
    <dbReference type="NCBI Taxonomy" id="104663"/>
    <lineage>
        <taxon>Bacteria</taxon>
        <taxon>Pseudomonadati</taxon>
        <taxon>Bacteroidota</taxon>
        <taxon>Chitinophagia</taxon>
        <taxon>Chitinophagales</taxon>
        <taxon>Chitinophagaceae</taxon>
        <taxon>Chitinophaga</taxon>
    </lineage>
</organism>
<dbReference type="Pfam" id="PF01263">
    <property type="entry name" value="Aldose_epim"/>
    <property type="match status" value="1"/>
</dbReference>
<evidence type="ECO:0000256" key="10">
    <source>
        <dbReference type="ARBA" id="ARBA00023277"/>
    </source>
</evidence>
<accession>A0ABY4HVL3</accession>
<reference evidence="13 14" key="1">
    <citation type="submission" date="2022-04" db="EMBL/GenBank/DDBJ databases">
        <title>The arsenic-methylating capacity of Chitinophaga filiformis YT5 during chitin decomposition.</title>
        <authorList>
            <person name="Chen G."/>
            <person name="Liang Y."/>
        </authorList>
    </citation>
    <scope>NUCLEOTIDE SEQUENCE [LARGE SCALE GENOMIC DNA]</scope>
    <source>
        <strain evidence="13 14">YT5</strain>
    </source>
</reference>
<dbReference type="EMBL" id="CP095855">
    <property type="protein sequence ID" value="UPK67209.1"/>
    <property type="molecule type" value="Genomic_DNA"/>
</dbReference>
<evidence type="ECO:0000256" key="3">
    <source>
        <dbReference type="ARBA" id="ARBA00005028"/>
    </source>
</evidence>